<protein>
    <recommendedName>
        <fullName evidence="1">Endonuclease/exonuclease/phosphatase domain-containing protein</fullName>
    </recommendedName>
</protein>
<dbReference type="InterPro" id="IPR005135">
    <property type="entry name" value="Endo/exonuclease/phosphatase"/>
</dbReference>
<accession>A0A8T0MI50</accession>
<dbReference type="PANTHER" id="PTHR33710">
    <property type="entry name" value="BNAC02G09200D PROTEIN"/>
    <property type="match status" value="1"/>
</dbReference>
<proteinExistence type="predicted"/>
<evidence type="ECO:0000313" key="3">
    <source>
        <dbReference type="Proteomes" id="UP000823388"/>
    </source>
</evidence>
<keyword evidence="3" id="KW-1185">Reference proteome</keyword>
<reference evidence="2" key="1">
    <citation type="submission" date="2020-05" db="EMBL/GenBank/DDBJ databases">
        <title>WGS assembly of Panicum virgatum.</title>
        <authorList>
            <person name="Lovell J.T."/>
            <person name="Jenkins J."/>
            <person name="Shu S."/>
            <person name="Juenger T.E."/>
            <person name="Schmutz J."/>
        </authorList>
    </citation>
    <scope>NUCLEOTIDE SEQUENCE</scope>
    <source>
        <strain evidence="2">AP13</strain>
    </source>
</reference>
<dbReference type="EMBL" id="CM029054">
    <property type="protein sequence ID" value="KAG2535762.1"/>
    <property type="molecule type" value="Genomic_DNA"/>
</dbReference>
<gene>
    <name evidence="2" type="ORF">PVAP13_9NG137019</name>
</gene>
<comment type="caution">
    <text evidence="2">The sequence shown here is derived from an EMBL/GenBank/DDBJ whole genome shotgun (WGS) entry which is preliminary data.</text>
</comment>
<feature type="domain" description="Endonuclease/exonuclease/phosphatase" evidence="1">
    <location>
        <begin position="8"/>
        <end position="227"/>
    </location>
</feature>
<dbReference type="Pfam" id="PF03372">
    <property type="entry name" value="Exo_endo_phos"/>
    <property type="match status" value="1"/>
</dbReference>
<sequence>MLGENCLVWNVRGLNSRARCNVVREMVDQENISLLTLQETKLDDCSASVFRETCGAAFDYVAKPASNTCGGILLAWKRDTWSVTNQSFRSYCLTAMVTLLQNNTSWWLTCVYGPQADCDKIAFLDELRDVRTSCDGMWVVCGDFNLIYQAADKNNQHLNRRMMNRFRRFIVDTELQELNLKGRLYTWTNDRERPTLERLDRVFASEDWVHDFPDHELSALGTECSDHAPLLLKTDCSLPHFKRFHFENFWPKCDGYLQVVEEAWRAPLPWATTEIDAFRCLDHKLRNTAKALKSWSAKHIGSVRLQLAIAKEIVLRLDCAHDFRSLSPLELALRRKAKLCSLGLASLQRTLIRQRACISYLAEGDANTRFFHLQACHRSCKNHISKLHADDVVLFRDEEMTDAAFNHFDAILGSGEQQLNNINLDELNLPSILGELLDQCFSAEEVWQAIVDMPKDKAPGPDGYTGLFYRTAWPIIKDDVMRAFNAIWSLNGRSFYLVNQAYMVLLRKRPDASSLCDFRPISLIHSFAKLLTKVLSRRLAPFMHTLVRHNQSAFIHSRLIHENFRAVQLTAKLLH</sequence>
<dbReference type="GO" id="GO:0003824">
    <property type="term" value="F:catalytic activity"/>
    <property type="evidence" value="ECO:0007669"/>
    <property type="project" value="InterPro"/>
</dbReference>
<organism evidence="2 3">
    <name type="scientific">Panicum virgatum</name>
    <name type="common">Blackwell switchgrass</name>
    <dbReference type="NCBI Taxonomy" id="38727"/>
    <lineage>
        <taxon>Eukaryota</taxon>
        <taxon>Viridiplantae</taxon>
        <taxon>Streptophyta</taxon>
        <taxon>Embryophyta</taxon>
        <taxon>Tracheophyta</taxon>
        <taxon>Spermatophyta</taxon>
        <taxon>Magnoliopsida</taxon>
        <taxon>Liliopsida</taxon>
        <taxon>Poales</taxon>
        <taxon>Poaceae</taxon>
        <taxon>PACMAD clade</taxon>
        <taxon>Panicoideae</taxon>
        <taxon>Panicodae</taxon>
        <taxon>Paniceae</taxon>
        <taxon>Panicinae</taxon>
        <taxon>Panicum</taxon>
        <taxon>Panicum sect. Hiantes</taxon>
    </lineage>
</organism>
<name>A0A8T0MI50_PANVG</name>
<dbReference type="Proteomes" id="UP000823388">
    <property type="component" value="Chromosome 9N"/>
</dbReference>
<dbReference type="AlphaFoldDB" id="A0A8T0MI50"/>
<evidence type="ECO:0000259" key="1">
    <source>
        <dbReference type="Pfam" id="PF03372"/>
    </source>
</evidence>
<dbReference type="SUPFAM" id="SSF56219">
    <property type="entry name" value="DNase I-like"/>
    <property type="match status" value="1"/>
</dbReference>
<dbReference type="InterPro" id="IPR036691">
    <property type="entry name" value="Endo/exonu/phosph_ase_sf"/>
</dbReference>
<dbReference type="Gene3D" id="3.60.10.10">
    <property type="entry name" value="Endonuclease/exonuclease/phosphatase"/>
    <property type="match status" value="1"/>
</dbReference>
<evidence type="ECO:0000313" key="2">
    <source>
        <dbReference type="EMBL" id="KAG2535762.1"/>
    </source>
</evidence>
<dbReference type="PANTHER" id="PTHR33710:SF48">
    <property type="entry name" value="OS02G0307075 PROTEIN"/>
    <property type="match status" value="1"/>
</dbReference>